<feature type="binding site" evidence="15">
    <location>
        <position position="101"/>
    </location>
    <ligand>
        <name>substrate</name>
    </ligand>
</feature>
<evidence type="ECO:0000256" key="7">
    <source>
        <dbReference type="ARBA" id="ARBA00013227"/>
    </source>
</evidence>
<evidence type="ECO:0000256" key="2">
    <source>
        <dbReference type="ARBA" id="ARBA00001913"/>
    </source>
</evidence>
<dbReference type="PANTHER" id="PTHR10907">
    <property type="entry name" value="REGUCALCIN"/>
    <property type="match status" value="1"/>
</dbReference>
<keyword evidence="15" id="KW-0862">Zinc</keyword>
<dbReference type="SUPFAM" id="SSF63829">
    <property type="entry name" value="Calcium-dependent phosphotriesterase"/>
    <property type="match status" value="1"/>
</dbReference>
<evidence type="ECO:0000256" key="9">
    <source>
        <dbReference type="ARBA" id="ARBA00022490"/>
    </source>
</evidence>
<evidence type="ECO:0000259" key="16">
    <source>
        <dbReference type="Pfam" id="PF08450"/>
    </source>
</evidence>
<keyword evidence="11" id="KW-0378">Hydrolase</keyword>
<evidence type="ECO:0000256" key="8">
    <source>
        <dbReference type="ARBA" id="ARBA00016808"/>
    </source>
</evidence>
<dbReference type="RefSeq" id="WP_099152164.1">
    <property type="nucleotide sequence ID" value="NZ_PDUD01000025.1"/>
</dbReference>
<comment type="subcellular location">
    <subcellularLocation>
        <location evidence="5">Cytoplasm</location>
    </subcellularLocation>
</comment>
<evidence type="ECO:0000256" key="14">
    <source>
        <dbReference type="PIRSR" id="PIRSR605511-1"/>
    </source>
</evidence>
<evidence type="ECO:0000313" key="17">
    <source>
        <dbReference type="EMBL" id="PHN04591.1"/>
    </source>
</evidence>
<comment type="cofactor">
    <cofactor evidence="15">
        <name>Zn(2+)</name>
        <dbReference type="ChEBI" id="CHEBI:29105"/>
    </cofactor>
    <text evidence="15">Binds 1 divalent metal cation per subunit.</text>
</comment>
<dbReference type="PANTHER" id="PTHR10907:SF47">
    <property type="entry name" value="REGUCALCIN"/>
    <property type="match status" value="1"/>
</dbReference>
<dbReference type="PRINTS" id="PR01790">
    <property type="entry name" value="SMP30FAMILY"/>
</dbReference>
<proteinExistence type="inferred from homology"/>
<dbReference type="GO" id="GO:0005737">
    <property type="term" value="C:cytoplasm"/>
    <property type="evidence" value="ECO:0007669"/>
    <property type="project" value="UniProtKB-SubCell"/>
</dbReference>
<feature type="binding site" evidence="15">
    <location>
        <position position="119"/>
    </location>
    <ligand>
        <name>substrate</name>
    </ligand>
</feature>
<sequence>MKKAQLELKTDAILGEGSIWNAETQELYWIDIEGKKLHIYDPATRKNRTLDLPTRIGTVVPAGKDRALIGLEDGVYAIDTRTGEISRFAAIEADRPGNRLNDGKCDPAGRLWIGTMSLEEEEGAGTLYRVDPDGAVSPQIRNVTISNGIVWTSDHRTMYYIDTPTGQVRAYDFDLASGSISNERVAVEIDESEGFPDGMTIDAEDMIWVALWKGSAVARFDPRSGKLLEKIEVPALKVPSCAFGGPELDTLYITTASIDMSPEQQTQFPDAGSLFSVKPGVKGVGSPFFG</sequence>
<evidence type="ECO:0000256" key="5">
    <source>
        <dbReference type="ARBA" id="ARBA00004496"/>
    </source>
</evidence>
<evidence type="ECO:0000256" key="10">
    <source>
        <dbReference type="ARBA" id="ARBA00022723"/>
    </source>
</evidence>
<dbReference type="GO" id="GO:0005509">
    <property type="term" value="F:calcium ion binding"/>
    <property type="evidence" value="ECO:0007669"/>
    <property type="project" value="InterPro"/>
</dbReference>
<keyword evidence="9" id="KW-0963">Cytoplasm</keyword>
<feature type="active site" description="Proton donor/acceptor" evidence="14">
    <location>
        <position position="197"/>
    </location>
</feature>
<keyword evidence="12" id="KW-0106">Calcium</keyword>
<comment type="catalytic activity">
    <reaction evidence="1">
        <text>D-glucono-1,5-lactone + H2O = D-gluconate + H(+)</text>
        <dbReference type="Rhea" id="RHEA:10440"/>
        <dbReference type="ChEBI" id="CHEBI:15377"/>
        <dbReference type="ChEBI" id="CHEBI:15378"/>
        <dbReference type="ChEBI" id="CHEBI:16217"/>
        <dbReference type="ChEBI" id="CHEBI:18391"/>
        <dbReference type="EC" id="3.1.1.17"/>
    </reaction>
</comment>
<gene>
    <name evidence="17" type="ORF">CRP01_21540</name>
</gene>
<dbReference type="Pfam" id="PF08450">
    <property type="entry name" value="SGL"/>
    <property type="match status" value="1"/>
</dbReference>
<evidence type="ECO:0000256" key="4">
    <source>
        <dbReference type="ARBA" id="ARBA00001946"/>
    </source>
</evidence>
<evidence type="ECO:0000256" key="1">
    <source>
        <dbReference type="ARBA" id="ARBA00001589"/>
    </source>
</evidence>
<dbReference type="PRINTS" id="PR01791">
    <property type="entry name" value="REGUCALCIN"/>
</dbReference>
<dbReference type="AlphaFoldDB" id="A0A2D0N7V0"/>
<dbReference type="InterPro" id="IPR005511">
    <property type="entry name" value="SMP-30"/>
</dbReference>
<dbReference type="GO" id="GO:0004341">
    <property type="term" value="F:gluconolactonase activity"/>
    <property type="evidence" value="ECO:0007669"/>
    <property type="project" value="UniProtKB-EC"/>
</dbReference>
<dbReference type="InterPro" id="IPR013658">
    <property type="entry name" value="SGL"/>
</dbReference>
<dbReference type="Proteomes" id="UP000223913">
    <property type="component" value="Unassembled WGS sequence"/>
</dbReference>
<keyword evidence="10 15" id="KW-0479">Metal-binding</keyword>
<feature type="binding site" evidence="15">
    <location>
        <position position="147"/>
    </location>
    <ligand>
        <name>a divalent metal cation</name>
        <dbReference type="ChEBI" id="CHEBI:60240"/>
    </ligand>
</feature>
<name>A0A2D0N7V0_FLAN2</name>
<evidence type="ECO:0000256" key="6">
    <source>
        <dbReference type="ARBA" id="ARBA00008853"/>
    </source>
</evidence>
<evidence type="ECO:0000256" key="15">
    <source>
        <dbReference type="PIRSR" id="PIRSR605511-2"/>
    </source>
</evidence>
<accession>A0A2D0N7V0</accession>
<comment type="cofactor">
    <cofactor evidence="4">
        <name>Mg(2+)</name>
        <dbReference type="ChEBI" id="CHEBI:18420"/>
    </cofactor>
</comment>
<evidence type="ECO:0000256" key="12">
    <source>
        <dbReference type="ARBA" id="ARBA00022837"/>
    </source>
</evidence>
<comment type="cofactor">
    <cofactor evidence="2">
        <name>Ca(2+)</name>
        <dbReference type="ChEBI" id="CHEBI:29108"/>
    </cofactor>
</comment>
<evidence type="ECO:0000256" key="3">
    <source>
        <dbReference type="ARBA" id="ARBA00001936"/>
    </source>
</evidence>
<comment type="similarity">
    <text evidence="6">Belongs to the SMP-30/CGR1 family.</text>
</comment>
<dbReference type="GO" id="GO:0030234">
    <property type="term" value="F:enzyme regulator activity"/>
    <property type="evidence" value="ECO:0007669"/>
    <property type="project" value="InterPro"/>
</dbReference>
<feature type="domain" description="SMP-30/Gluconolactonase/LRE-like region" evidence="16">
    <location>
        <begin position="14"/>
        <end position="256"/>
    </location>
</feature>
<feature type="binding site" evidence="15">
    <location>
        <position position="99"/>
    </location>
    <ligand>
        <name>substrate</name>
    </ligand>
</feature>
<dbReference type="EMBL" id="PDUD01000025">
    <property type="protein sequence ID" value="PHN04591.1"/>
    <property type="molecule type" value="Genomic_DNA"/>
</dbReference>
<evidence type="ECO:0000313" key="18">
    <source>
        <dbReference type="Proteomes" id="UP000223913"/>
    </source>
</evidence>
<dbReference type="GO" id="GO:0019853">
    <property type="term" value="P:L-ascorbic acid biosynthetic process"/>
    <property type="evidence" value="ECO:0007669"/>
    <property type="project" value="TreeGrafter"/>
</dbReference>
<dbReference type="Gene3D" id="2.120.10.30">
    <property type="entry name" value="TolB, C-terminal domain"/>
    <property type="match status" value="1"/>
</dbReference>
<comment type="cofactor">
    <cofactor evidence="3">
        <name>Mn(2+)</name>
        <dbReference type="ChEBI" id="CHEBI:29035"/>
    </cofactor>
</comment>
<dbReference type="InterPro" id="IPR008367">
    <property type="entry name" value="Regucalcin"/>
</dbReference>
<evidence type="ECO:0000256" key="11">
    <source>
        <dbReference type="ARBA" id="ARBA00022801"/>
    </source>
</evidence>
<keyword evidence="18" id="KW-1185">Reference proteome</keyword>
<evidence type="ECO:0000256" key="13">
    <source>
        <dbReference type="ARBA" id="ARBA00032464"/>
    </source>
</evidence>
<protein>
    <recommendedName>
        <fullName evidence="8">Regucalcin</fullName>
        <ecNumber evidence="7">3.1.1.17</ecNumber>
    </recommendedName>
    <alternativeName>
        <fullName evidence="13">Gluconolactonase</fullName>
    </alternativeName>
</protein>
<dbReference type="OrthoDB" id="2633250at2"/>
<reference evidence="17 18" key="1">
    <citation type="submission" date="2017-10" db="EMBL/GenBank/DDBJ databases">
        <title>The draft genome sequence of Lewinella nigricans NBRC 102662.</title>
        <authorList>
            <person name="Wang K."/>
        </authorList>
    </citation>
    <scope>NUCLEOTIDE SEQUENCE [LARGE SCALE GENOMIC DNA]</scope>
    <source>
        <strain evidence="17 18">NBRC 102662</strain>
    </source>
</reference>
<organism evidence="17 18">
    <name type="scientific">Flavilitoribacter nigricans (strain ATCC 23147 / DSM 23189 / NBRC 102662 / NCIMB 1420 / SS-2)</name>
    <name type="common">Lewinella nigricans</name>
    <dbReference type="NCBI Taxonomy" id="1122177"/>
    <lineage>
        <taxon>Bacteria</taxon>
        <taxon>Pseudomonadati</taxon>
        <taxon>Bacteroidota</taxon>
        <taxon>Saprospiria</taxon>
        <taxon>Saprospirales</taxon>
        <taxon>Lewinellaceae</taxon>
        <taxon>Flavilitoribacter</taxon>
    </lineage>
</organism>
<feature type="binding site" evidence="15">
    <location>
        <position position="16"/>
    </location>
    <ligand>
        <name>a divalent metal cation</name>
        <dbReference type="ChEBI" id="CHEBI:60240"/>
    </ligand>
</feature>
<dbReference type="EC" id="3.1.1.17" evidence="7"/>
<dbReference type="InterPro" id="IPR011042">
    <property type="entry name" value="6-blade_b-propeller_TolB-like"/>
</dbReference>
<comment type="caution">
    <text evidence="17">The sequence shown here is derived from an EMBL/GenBank/DDBJ whole genome shotgun (WGS) entry which is preliminary data.</text>
</comment>
<feature type="binding site" evidence="15">
    <location>
        <position position="197"/>
    </location>
    <ligand>
        <name>a divalent metal cation</name>
        <dbReference type="ChEBI" id="CHEBI:60240"/>
    </ligand>
</feature>